<dbReference type="OMA" id="ATVFKYK"/>
<dbReference type="HOGENOM" id="CLU_000288_59_8_1"/>
<feature type="domain" description="Protein kinase" evidence="7">
    <location>
        <begin position="1"/>
        <end position="235"/>
    </location>
</feature>
<dbReference type="InterPro" id="IPR000719">
    <property type="entry name" value="Prot_kinase_dom"/>
</dbReference>
<organism evidence="8 9">
    <name type="scientific">Serendipita indica (strain DSM 11827)</name>
    <name type="common">Root endophyte fungus</name>
    <name type="synonym">Piriformospora indica</name>
    <dbReference type="NCBI Taxonomy" id="1109443"/>
    <lineage>
        <taxon>Eukaryota</taxon>
        <taxon>Fungi</taxon>
        <taxon>Dikarya</taxon>
        <taxon>Basidiomycota</taxon>
        <taxon>Agaricomycotina</taxon>
        <taxon>Agaricomycetes</taxon>
        <taxon>Sebacinales</taxon>
        <taxon>Serendipitaceae</taxon>
        <taxon>Serendipita</taxon>
    </lineage>
</organism>
<dbReference type="EMBL" id="CAFZ01000040">
    <property type="protein sequence ID" value="CCA68771.1"/>
    <property type="molecule type" value="Genomic_DNA"/>
</dbReference>
<dbReference type="PROSITE" id="PS00108">
    <property type="entry name" value="PROTEIN_KINASE_ST"/>
    <property type="match status" value="1"/>
</dbReference>
<comment type="similarity">
    <text evidence="1">Belongs to the protein kinase superfamily. CAMK Ser/Thr protein kinase family. NIM1 subfamily.</text>
</comment>
<dbReference type="PANTHER" id="PTHR24346">
    <property type="entry name" value="MAP/MICROTUBULE AFFINITY-REGULATING KINASE"/>
    <property type="match status" value="1"/>
</dbReference>
<keyword evidence="6" id="KW-0067">ATP-binding</keyword>
<dbReference type="GO" id="GO:0005524">
    <property type="term" value="F:ATP binding"/>
    <property type="evidence" value="ECO:0007669"/>
    <property type="project" value="UniProtKB-KW"/>
</dbReference>
<evidence type="ECO:0000256" key="5">
    <source>
        <dbReference type="ARBA" id="ARBA00022777"/>
    </source>
</evidence>
<keyword evidence="5 8" id="KW-0418">Kinase</keyword>
<dbReference type="GO" id="GO:0004674">
    <property type="term" value="F:protein serine/threonine kinase activity"/>
    <property type="evidence" value="ECO:0007669"/>
    <property type="project" value="UniProtKB-KW"/>
</dbReference>
<evidence type="ECO:0000259" key="7">
    <source>
        <dbReference type="PROSITE" id="PS50011"/>
    </source>
</evidence>
<dbReference type="GO" id="GO:0035556">
    <property type="term" value="P:intracellular signal transduction"/>
    <property type="evidence" value="ECO:0007669"/>
    <property type="project" value="TreeGrafter"/>
</dbReference>
<evidence type="ECO:0000256" key="3">
    <source>
        <dbReference type="ARBA" id="ARBA00022679"/>
    </source>
</evidence>
<evidence type="ECO:0000256" key="2">
    <source>
        <dbReference type="ARBA" id="ARBA00022527"/>
    </source>
</evidence>
<evidence type="ECO:0000256" key="6">
    <source>
        <dbReference type="ARBA" id="ARBA00022840"/>
    </source>
</evidence>
<dbReference type="PROSITE" id="PS50011">
    <property type="entry name" value="PROTEIN_KINASE_DOM"/>
    <property type="match status" value="1"/>
</dbReference>
<dbReference type="SUPFAM" id="SSF56112">
    <property type="entry name" value="Protein kinase-like (PK-like)"/>
    <property type="match status" value="1"/>
</dbReference>
<gene>
    <name evidence="8" type="ORF">PIIN_02633</name>
</gene>
<keyword evidence="9" id="KW-1185">Reference proteome</keyword>
<proteinExistence type="inferred from homology"/>
<evidence type="ECO:0000256" key="4">
    <source>
        <dbReference type="ARBA" id="ARBA00022741"/>
    </source>
</evidence>
<dbReference type="PANTHER" id="PTHR24346:SF82">
    <property type="entry name" value="KP78A-RELATED"/>
    <property type="match status" value="1"/>
</dbReference>
<dbReference type="eggNOG" id="KOG0590">
    <property type="taxonomic scope" value="Eukaryota"/>
</dbReference>
<dbReference type="OrthoDB" id="539158at2759"/>
<dbReference type="AlphaFoldDB" id="G4TBS8"/>
<dbReference type="STRING" id="1109443.G4TBS8"/>
<evidence type="ECO:0000256" key="1">
    <source>
        <dbReference type="ARBA" id="ARBA00010791"/>
    </source>
</evidence>
<sequence length="408" mass="45918">MNRNTPDKEKKVIHKEIQVHSTLVHENIIRMRDALLVPDDGSTKYVPGAYLLMEMAHGGDLFDKIAPDVGVEDDLAHFYMEQLMAGLSYIHEQGVCHRDLKPENLLLSINGVLKLCDFGLCAVFQYKGTTRKLKDRCGSLPYIAPELAYDGAYEAVPIDIWGAGIILYTLLLGTTPWDEATVNSPEFMAYVNGSIWSQYPWSKVSKNARSLLCALLAPNPAERPATRDVRSHPWFLRQSQFATQGAGEMAHHLTKSLRDTGAMDIAQPDLFQDADGDLVMATAPGTAFTQSLQFFTQLPSGIRHSPHLTRFFAVLPDSQLRALLIQALQSLGVKTREDPPSSIVLGGFDARKERFKGRLSIEKFVWRERDCCFVEMAREEGNPISWRQLWRHLVQSPLIQPHVLRRGH</sequence>
<dbReference type="GO" id="GO:0005737">
    <property type="term" value="C:cytoplasm"/>
    <property type="evidence" value="ECO:0007669"/>
    <property type="project" value="TreeGrafter"/>
</dbReference>
<dbReference type="FunFam" id="1.10.510.10:FF:000571">
    <property type="entry name" value="Maternal embryonic leucine zipper kinase"/>
    <property type="match status" value="1"/>
</dbReference>
<dbReference type="Pfam" id="PF00069">
    <property type="entry name" value="Pkinase"/>
    <property type="match status" value="1"/>
</dbReference>
<dbReference type="InterPro" id="IPR011009">
    <property type="entry name" value="Kinase-like_dom_sf"/>
</dbReference>
<dbReference type="Gene3D" id="1.10.510.10">
    <property type="entry name" value="Transferase(Phosphotransferase) domain 1"/>
    <property type="match status" value="1"/>
</dbReference>
<dbReference type="Proteomes" id="UP000007148">
    <property type="component" value="Unassembled WGS sequence"/>
</dbReference>
<evidence type="ECO:0000313" key="9">
    <source>
        <dbReference type="Proteomes" id="UP000007148"/>
    </source>
</evidence>
<dbReference type="InParanoid" id="G4TBS8"/>
<reference evidence="8 9" key="1">
    <citation type="journal article" date="2011" name="PLoS Pathog.">
        <title>Endophytic Life Strategies Decoded by Genome and Transcriptome Analyses of the Mutualistic Root Symbiont Piriformospora indica.</title>
        <authorList>
            <person name="Zuccaro A."/>
            <person name="Lahrmann U."/>
            <person name="Guldener U."/>
            <person name="Langen G."/>
            <person name="Pfiffi S."/>
            <person name="Biedenkopf D."/>
            <person name="Wong P."/>
            <person name="Samans B."/>
            <person name="Grimm C."/>
            <person name="Basiewicz M."/>
            <person name="Murat C."/>
            <person name="Martin F."/>
            <person name="Kogel K.H."/>
        </authorList>
    </citation>
    <scope>NUCLEOTIDE SEQUENCE [LARGE SCALE GENOMIC DNA]</scope>
    <source>
        <strain evidence="8 9">DSM 11827</strain>
    </source>
</reference>
<protein>
    <submittedName>
        <fullName evidence="8">Related to checkpoint kinase chk1</fullName>
    </submittedName>
</protein>
<dbReference type="InterPro" id="IPR008271">
    <property type="entry name" value="Ser/Thr_kinase_AS"/>
</dbReference>
<keyword evidence="2" id="KW-0723">Serine/threonine-protein kinase</keyword>
<evidence type="ECO:0000313" key="8">
    <source>
        <dbReference type="EMBL" id="CCA68771.1"/>
    </source>
</evidence>
<keyword evidence="3" id="KW-0808">Transferase</keyword>
<name>G4TBS8_SERID</name>
<dbReference type="SMART" id="SM00220">
    <property type="entry name" value="S_TKc"/>
    <property type="match status" value="1"/>
</dbReference>
<accession>G4TBS8</accession>
<comment type="caution">
    <text evidence="8">The sequence shown here is derived from an EMBL/GenBank/DDBJ whole genome shotgun (WGS) entry which is preliminary data.</text>
</comment>
<keyword evidence="4" id="KW-0547">Nucleotide-binding</keyword>